<gene>
    <name evidence="3" type="ORF">A3K89_10540</name>
</gene>
<proteinExistence type="inferred from homology"/>
<dbReference type="AlphaFoldDB" id="A0A177Y928"/>
<dbReference type="Gene3D" id="3.30.2040.10">
    <property type="entry name" value="PSTPO5379-like domain"/>
    <property type="match status" value="1"/>
</dbReference>
<dbReference type="GO" id="GO:0016829">
    <property type="term" value="F:lyase activity"/>
    <property type="evidence" value="ECO:0007669"/>
    <property type="project" value="UniProtKB-KW"/>
</dbReference>
<dbReference type="EMBL" id="LVHI01000037">
    <property type="protein sequence ID" value="OAK51709.1"/>
    <property type="molecule type" value="Genomic_DNA"/>
</dbReference>
<evidence type="ECO:0000313" key="4">
    <source>
        <dbReference type="Proteomes" id="UP000077519"/>
    </source>
</evidence>
<keyword evidence="2" id="KW-0456">Lyase</keyword>
<sequence>MTAPASPLDLRTRIASGEWTTATAGLLDDHQQANLVVVPASAAAAFEEYCAAHPTVCPVLGRTQPGDPTMTYQGCTVDISTMLPRYRVWDHGTVVDEPNDLSAWWKDDSVAFVLGCSHTFDGPLRRAGIPVATTAPPVYITDRILRTAGAASMFDGPLAVSMRPVDADLVDEAVTVTGRYPTGHGAPVYIGDPASLGIDDISRPDFGIFAGVGEGQIPVFWDCGVTPQLALGTADLAYAATHYPGHMLVLDAVVS</sequence>
<reference evidence="3 4" key="1">
    <citation type="submission" date="2016-03" db="EMBL/GenBank/DDBJ databases">
        <title>Genome sequence of Rhodococcus kyotonensis KB10.</title>
        <authorList>
            <person name="Jeong H."/>
            <person name="Hong C.E."/>
            <person name="Jo S.H."/>
            <person name="Park J.M."/>
        </authorList>
    </citation>
    <scope>NUCLEOTIDE SEQUENCE [LARGE SCALE GENOMIC DNA]</scope>
    <source>
        <strain evidence="3 4">KB10</strain>
    </source>
</reference>
<organism evidence="3 4">
    <name type="scientific">Rhodococcoides kyotonense</name>
    <dbReference type="NCBI Taxonomy" id="398843"/>
    <lineage>
        <taxon>Bacteria</taxon>
        <taxon>Bacillati</taxon>
        <taxon>Actinomycetota</taxon>
        <taxon>Actinomycetes</taxon>
        <taxon>Mycobacteriales</taxon>
        <taxon>Nocardiaceae</taxon>
        <taxon>Rhodococcoides</taxon>
    </lineage>
</organism>
<keyword evidence="4" id="KW-1185">Reference proteome</keyword>
<dbReference type="RefSeq" id="WP_068430311.1">
    <property type="nucleotide sequence ID" value="NZ_LVHI01000037.1"/>
</dbReference>
<dbReference type="Pfam" id="PF07286">
    <property type="entry name" value="D-Glu_cyclase"/>
    <property type="match status" value="1"/>
</dbReference>
<protein>
    <recommendedName>
        <fullName evidence="5">DUF1445 domain-containing protein</fullName>
    </recommendedName>
</protein>
<dbReference type="InterPro" id="IPR009906">
    <property type="entry name" value="D-Glu_cyclase"/>
</dbReference>
<accession>A0A177Y928</accession>
<evidence type="ECO:0000313" key="3">
    <source>
        <dbReference type="EMBL" id="OAK51709.1"/>
    </source>
</evidence>
<evidence type="ECO:0000256" key="1">
    <source>
        <dbReference type="ARBA" id="ARBA00007896"/>
    </source>
</evidence>
<dbReference type="Proteomes" id="UP000077519">
    <property type="component" value="Unassembled WGS sequence"/>
</dbReference>
<dbReference type="PANTHER" id="PTHR32022">
    <property type="entry name" value="D-GLUTAMATE CYCLASE, MITOCHONDRIAL"/>
    <property type="match status" value="1"/>
</dbReference>
<comment type="similarity">
    <text evidence="1">Belongs to the D-glutamate cyclase family.</text>
</comment>
<evidence type="ECO:0000256" key="2">
    <source>
        <dbReference type="ARBA" id="ARBA00023239"/>
    </source>
</evidence>
<dbReference type="PANTHER" id="PTHR32022:SF10">
    <property type="entry name" value="D-GLUTAMATE CYCLASE, MITOCHONDRIAL"/>
    <property type="match status" value="1"/>
</dbReference>
<dbReference type="Gene3D" id="3.40.1640.10">
    <property type="entry name" value="PSTPO5379-like"/>
    <property type="match status" value="1"/>
</dbReference>
<dbReference type="InterPro" id="IPR038021">
    <property type="entry name" value="Putative_hydro-lyase"/>
</dbReference>
<name>A0A177Y928_9NOCA</name>
<dbReference type="SUPFAM" id="SSF160920">
    <property type="entry name" value="PSTPO5379-like"/>
    <property type="match status" value="1"/>
</dbReference>
<comment type="caution">
    <text evidence="3">The sequence shown here is derived from an EMBL/GenBank/DDBJ whole genome shotgun (WGS) entry which is preliminary data.</text>
</comment>
<evidence type="ECO:0008006" key="5">
    <source>
        <dbReference type="Google" id="ProtNLM"/>
    </source>
</evidence>